<name>A0AAE1DMN9_9GAST</name>
<accession>A0AAE1DMN9</accession>
<comment type="caution">
    <text evidence="1">The sequence shown here is derived from an EMBL/GenBank/DDBJ whole genome shotgun (WGS) entry which is preliminary data.</text>
</comment>
<reference evidence="1" key="1">
    <citation type="journal article" date="2023" name="G3 (Bethesda)">
        <title>A reference genome for the long-term kleptoplast-retaining sea slug Elysia crispata morphotype clarki.</title>
        <authorList>
            <person name="Eastman K.E."/>
            <person name="Pendleton A.L."/>
            <person name="Shaikh M.A."/>
            <person name="Suttiyut T."/>
            <person name="Ogas R."/>
            <person name="Tomko P."/>
            <person name="Gavelis G."/>
            <person name="Widhalm J.R."/>
            <person name="Wisecaver J.H."/>
        </authorList>
    </citation>
    <scope>NUCLEOTIDE SEQUENCE</scope>
    <source>
        <strain evidence="1">ECLA1</strain>
    </source>
</reference>
<dbReference type="AlphaFoldDB" id="A0AAE1DMN9"/>
<evidence type="ECO:0000313" key="2">
    <source>
        <dbReference type="Proteomes" id="UP001283361"/>
    </source>
</evidence>
<proteinExistence type="predicted"/>
<sequence length="362" mass="41321">MTPSMMFPLFREPAHSPMMIYHGMNVIIAVSNFLNPGQTPIMTVDQPLFTLAKTIQWKFPDTHGENKFVVMLGAMHTEKMVLEMLGDWLEGSGWTTALTNSGIASSGVAESFIGVSHLTRTRYYHQVTALALYTLFLRAYDEYLASKTETDQLSLIDWTEMQTSSQPHFLYWYQTLELQLTALTFVKALRTADFKLYLEVLLQLMPWVFALDRIHYARNLPIHLRDMIALEELHPAIHNEFIAGRFVGQKTNNAFSSIALDQMPPTKDALFQHTLRAAYQAGHVWGQALITCPDLPEPSQWGWMKKETSWAPLWTTMPPISKGLKDLVTCQCKKMCKPPCKCYMADVKCSTLCFCRGNCFRK</sequence>
<dbReference type="Proteomes" id="UP001283361">
    <property type="component" value="Unassembled WGS sequence"/>
</dbReference>
<organism evidence="1 2">
    <name type="scientific">Elysia crispata</name>
    <name type="common">lettuce slug</name>
    <dbReference type="NCBI Taxonomy" id="231223"/>
    <lineage>
        <taxon>Eukaryota</taxon>
        <taxon>Metazoa</taxon>
        <taxon>Spiralia</taxon>
        <taxon>Lophotrochozoa</taxon>
        <taxon>Mollusca</taxon>
        <taxon>Gastropoda</taxon>
        <taxon>Heterobranchia</taxon>
        <taxon>Euthyneura</taxon>
        <taxon>Panpulmonata</taxon>
        <taxon>Sacoglossa</taxon>
        <taxon>Placobranchoidea</taxon>
        <taxon>Plakobranchidae</taxon>
        <taxon>Elysia</taxon>
    </lineage>
</organism>
<keyword evidence="2" id="KW-1185">Reference proteome</keyword>
<dbReference type="PANTHER" id="PTHR47018">
    <property type="entry name" value="CXC DOMAIN-CONTAINING PROTEIN-RELATED"/>
    <property type="match status" value="1"/>
</dbReference>
<dbReference type="EMBL" id="JAWDGP010003234">
    <property type="protein sequence ID" value="KAK3776234.1"/>
    <property type="molecule type" value="Genomic_DNA"/>
</dbReference>
<protein>
    <submittedName>
        <fullName evidence="1">Uncharacterized protein</fullName>
    </submittedName>
</protein>
<gene>
    <name evidence="1" type="ORF">RRG08_005796</name>
</gene>
<evidence type="ECO:0000313" key="1">
    <source>
        <dbReference type="EMBL" id="KAK3776234.1"/>
    </source>
</evidence>